<evidence type="ECO:0000256" key="3">
    <source>
        <dbReference type="ARBA" id="ARBA00022989"/>
    </source>
</evidence>
<dbReference type="OMA" id="KLLAMIF"/>
<proteinExistence type="predicted"/>
<reference evidence="6" key="2">
    <citation type="submission" date="2015-06" db="UniProtKB">
        <authorList>
            <consortium name="EnsemblMetazoa"/>
        </authorList>
    </citation>
    <scope>IDENTIFICATION</scope>
</reference>
<dbReference type="EnsemblMetazoa" id="MESCA010264-RA">
    <property type="protein sequence ID" value="MESCA010264-PA"/>
    <property type="gene ID" value="MESCA010264"/>
</dbReference>
<protein>
    <submittedName>
        <fullName evidence="6">Uncharacterized protein</fullName>
    </submittedName>
</protein>
<keyword evidence="7" id="KW-1185">Reference proteome</keyword>
<evidence type="ECO:0000313" key="7">
    <source>
        <dbReference type="Proteomes" id="UP000015102"/>
    </source>
</evidence>
<dbReference type="AlphaFoldDB" id="T1H233"/>
<feature type="transmembrane region" description="Helical" evidence="5">
    <location>
        <begin position="29"/>
        <end position="56"/>
    </location>
</feature>
<accession>T1H233</accession>
<dbReference type="EMBL" id="CAQQ02383504">
    <property type="status" value="NOT_ANNOTATED_CDS"/>
    <property type="molecule type" value="Genomic_DNA"/>
</dbReference>
<dbReference type="STRING" id="36166.T1H233"/>
<evidence type="ECO:0000256" key="5">
    <source>
        <dbReference type="SAM" id="Phobius"/>
    </source>
</evidence>
<dbReference type="HOGENOM" id="CLU_2742931_0_0_1"/>
<reference evidence="7" key="1">
    <citation type="submission" date="2013-02" db="EMBL/GenBank/DDBJ databases">
        <authorList>
            <person name="Hughes D."/>
        </authorList>
    </citation>
    <scope>NUCLEOTIDE SEQUENCE</scope>
    <source>
        <strain>Durham</strain>
        <strain evidence="7">NC isolate 2 -- Noor lab</strain>
    </source>
</reference>
<evidence type="ECO:0000256" key="2">
    <source>
        <dbReference type="ARBA" id="ARBA00022692"/>
    </source>
</evidence>
<keyword evidence="2 5" id="KW-0812">Transmembrane</keyword>
<dbReference type="PANTHER" id="PTHR19282">
    <property type="entry name" value="TETRASPANIN"/>
    <property type="match status" value="1"/>
</dbReference>
<dbReference type="Pfam" id="PF00335">
    <property type="entry name" value="Tetraspanin"/>
    <property type="match status" value="1"/>
</dbReference>
<sequence>MTGLVVLAIGIWAWTEKDMFSNISKLTFIALDPAFVLIVIGTITFIIGFTGSVGALRENTCMLYMYAIFLL</sequence>
<dbReference type="GO" id="GO:0005886">
    <property type="term" value="C:plasma membrane"/>
    <property type="evidence" value="ECO:0007669"/>
    <property type="project" value="TreeGrafter"/>
</dbReference>
<evidence type="ECO:0000313" key="6">
    <source>
        <dbReference type="EnsemblMetazoa" id="MESCA010264-PA"/>
    </source>
</evidence>
<dbReference type="PRINTS" id="PR00259">
    <property type="entry name" value="TMFOUR"/>
</dbReference>
<organism evidence="6 7">
    <name type="scientific">Megaselia scalaris</name>
    <name type="common">Humpbacked fly</name>
    <name type="synonym">Phora scalaris</name>
    <dbReference type="NCBI Taxonomy" id="36166"/>
    <lineage>
        <taxon>Eukaryota</taxon>
        <taxon>Metazoa</taxon>
        <taxon>Ecdysozoa</taxon>
        <taxon>Arthropoda</taxon>
        <taxon>Hexapoda</taxon>
        <taxon>Insecta</taxon>
        <taxon>Pterygota</taxon>
        <taxon>Neoptera</taxon>
        <taxon>Endopterygota</taxon>
        <taxon>Diptera</taxon>
        <taxon>Brachycera</taxon>
        <taxon>Muscomorpha</taxon>
        <taxon>Platypezoidea</taxon>
        <taxon>Phoridae</taxon>
        <taxon>Megaseliini</taxon>
        <taxon>Megaselia</taxon>
    </lineage>
</organism>
<keyword evidence="4 5" id="KW-0472">Membrane</keyword>
<dbReference type="Proteomes" id="UP000015102">
    <property type="component" value="Unassembled WGS sequence"/>
</dbReference>
<comment type="subcellular location">
    <subcellularLocation>
        <location evidence="1">Membrane</location>
        <topology evidence="1">Multi-pass membrane protein</topology>
    </subcellularLocation>
</comment>
<name>T1H233_MEGSC</name>
<keyword evidence="3 5" id="KW-1133">Transmembrane helix</keyword>
<dbReference type="PANTHER" id="PTHR19282:SF431">
    <property type="entry name" value="TETRASPANIN 26A, ISOFORM B-RELATED"/>
    <property type="match status" value="1"/>
</dbReference>
<evidence type="ECO:0000256" key="1">
    <source>
        <dbReference type="ARBA" id="ARBA00004141"/>
    </source>
</evidence>
<dbReference type="InterPro" id="IPR018499">
    <property type="entry name" value="Tetraspanin/Peripherin"/>
</dbReference>
<evidence type="ECO:0000256" key="4">
    <source>
        <dbReference type="ARBA" id="ARBA00023136"/>
    </source>
</evidence>